<gene>
    <name evidence="6" type="ORF">RND81_02G245400</name>
</gene>
<comment type="caution">
    <text evidence="6">The sequence shown here is derived from an EMBL/GenBank/DDBJ whole genome shotgun (WGS) entry which is preliminary data.</text>
</comment>
<dbReference type="EMBL" id="JBDFQZ010000002">
    <property type="protein sequence ID" value="KAK9751148.1"/>
    <property type="molecule type" value="Genomic_DNA"/>
</dbReference>
<keyword evidence="4" id="KW-0325">Glycoprotein</keyword>
<dbReference type="GO" id="GO:0016788">
    <property type="term" value="F:hydrolase activity, acting on ester bonds"/>
    <property type="evidence" value="ECO:0007669"/>
    <property type="project" value="InterPro"/>
</dbReference>
<keyword evidence="3" id="KW-0378">Hydrolase</keyword>
<dbReference type="InterPro" id="IPR035669">
    <property type="entry name" value="SGNH_plant_lipase-like"/>
</dbReference>
<dbReference type="InterPro" id="IPR001087">
    <property type="entry name" value="GDSL"/>
</dbReference>
<keyword evidence="7" id="KW-1185">Reference proteome</keyword>
<evidence type="ECO:0000256" key="3">
    <source>
        <dbReference type="ARBA" id="ARBA00022801"/>
    </source>
</evidence>
<name>A0AAW1MX42_SAPOF</name>
<evidence type="ECO:0000313" key="6">
    <source>
        <dbReference type="EMBL" id="KAK9751148.1"/>
    </source>
</evidence>
<protein>
    <submittedName>
        <fullName evidence="6">Uncharacterized protein</fullName>
    </submittedName>
</protein>
<evidence type="ECO:0000313" key="7">
    <source>
        <dbReference type="Proteomes" id="UP001443914"/>
    </source>
</evidence>
<comment type="similarity">
    <text evidence="1">Belongs to the 'GDSL' lipolytic enzyme family.</text>
</comment>
<dbReference type="PANTHER" id="PTHR22835:SF555">
    <property type="entry name" value="GDSL-LIKE LIPASE_ACYLHYDROLASE"/>
    <property type="match status" value="1"/>
</dbReference>
<dbReference type="AlphaFoldDB" id="A0AAW1MX42"/>
<dbReference type="InterPro" id="IPR036514">
    <property type="entry name" value="SGNH_hydro_sf"/>
</dbReference>
<evidence type="ECO:0000256" key="1">
    <source>
        <dbReference type="ARBA" id="ARBA00008668"/>
    </source>
</evidence>
<dbReference type="Pfam" id="PF00657">
    <property type="entry name" value="Lipase_GDSL"/>
    <property type="match status" value="1"/>
</dbReference>
<accession>A0AAW1MX42</accession>
<feature type="chain" id="PRO_5043901064" evidence="5">
    <location>
        <begin position="27"/>
        <end position="399"/>
    </location>
</feature>
<dbReference type="Gene3D" id="3.40.50.1110">
    <property type="entry name" value="SGNH hydrolase"/>
    <property type="match status" value="1"/>
</dbReference>
<dbReference type="Proteomes" id="UP001443914">
    <property type="component" value="Unassembled WGS sequence"/>
</dbReference>
<dbReference type="SUPFAM" id="SSF52266">
    <property type="entry name" value="SGNH hydrolase"/>
    <property type="match status" value="1"/>
</dbReference>
<evidence type="ECO:0000256" key="4">
    <source>
        <dbReference type="ARBA" id="ARBA00023180"/>
    </source>
</evidence>
<evidence type="ECO:0000256" key="5">
    <source>
        <dbReference type="SAM" id="SignalP"/>
    </source>
</evidence>
<keyword evidence="2 5" id="KW-0732">Signal</keyword>
<reference evidence="6" key="1">
    <citation type="submission" date="2024-03" db="EMBL/GenBank/DDBJ databases">
        <title>WGS assembly of Saponaria officinalis var. Norfolk2.</title>
        <authorList>
            <person name="Jenkins J."/>
            <person name="Shu S."/>
            <person name="Grimwood J."/>
            <person name="Barry K."/>
            <person name="Goodstein D."/>
            <person name="Schmutz J."/>
            <person name="Leebens-Mack J."/>
            <person name="Osbourn A."/>
        </authorList>
    </citation>
    <scope>NUCLEOTIDE SEQUENCE [LARGE SCALE GENOMIC DNA]</scope>
    <source>
        <strain evidence="6">JIC</strain>
    </source>
</reference>
<proteinExistence type="inferred from homology"/>
<feature type="signal peptide" evidence="5">
    <location>
        <begin position="1"/>
        <end position="26"/>
    </location>
</feature>
<organism evidence="6 7">
    <name type="scientific">Saponaria officinalis</name>
    <name type="common">Common soapwort</name>
    <name type="synonym">Lychnis saponaria</name>
    <dbReference type="NCBI Taxonomy" id="3572"/>
    <lineage>
        <taxon>Eukaryota</taxon>
        <taxon>Viridiplantae</taxon>
        <taxon>Streptophyta</taxon>
        <taxon>Embryophyta</taxon>
        <taxon>Tracheophyta</taxon>
        <taxon>Spermatophyta</taxon>
        <taxon>Magnoliopsida</taxon>
        <taxon>eudicotyledons</taxon>
        <taxon>Gunneridae</taxon>
        <taxon>Pentapetalae</taxon>
        <taxon>Caryophyllales</taxon>
        <taxon>Caryophyllaceae</taxon>
        <taxon>Caryophylleae</taxon>
        <taxon>Saponaria</taxon>
    </lineage>
</organism>
<sequence>MNFFNFNASWRLRCLVLVVLVSNVAAAALLPPYETRNSDVFPAIFHFGDSNSDTGSTSAVFFPVKPPNGMTFFGKPSGRFCDGRLSIDFIAERLQLPYLSPYMDGLEGKYKHGANFAVGGTTITPVDGDTYALGLTPISLNLQLLQFYHLKSRVTELHKQDETSVFENRLPKPEDFSKALYTFDIGQNDIALLIALTSEDRVFQSLHDLIDRFSPSIEQLHELGARRFVILNIGPMGCLPMYVERYPADSKIFDDNGCIKSHNEVAKEYNRLLKARVSLLRTKLEGSSIEYVDMYSAKYGLITNAKRYGFVDPLKQCCEDCMKGDEHYWTRTVAELIKEEVPTACENPSKYISWDGMHYSDAANHWIARHIFDGSAEDPLVKLSNITRQPCQMRKVSRV</sequence>
<dbReference type="PANTHER" id="PTHR22835">
    <property type="entry name" value="ZINC FINGER FYVE DOMAIN CONTAINING PROTEIN"/>
    <property type="match status" value="1"/>
</dbReference>
<evidence type="ECO:0000256" key="2">
    <source>
        <dbReference type="ARBA" id="ARBA00022729"/>
    </source>
</evidence>
<dbReference type="CDD" id="cd01837">
    <property type="entry name" value="SGNH_plant_lipase_like"/>
    <property type="match status" value="1"/>
</dbReference>